<protein>
    <submittedName>
        <fullName evidence="1">Flavodoxin</fullName>
    </submittedName>
</protein>
<sequence length="138" mass="16862">MNIYYFTYTGTSKKIAEWLSKKLNIRPKEIKTYKLPYLIWLFLSFFPYLPFKATFDPPSNKTIILCFPKWTFNCPPVTYFLKKVHYEKLFLVISYKGWGERLYYRLYYKLACKKTKEIKIIFIKKKLWEAGIFPEIEF</sequence>
<name>A0AAE3P640_9BACT</name>
<dbReference type="AlphaFoldDB" id="A0AAE3P640"/>
<dbReference type="InterPro" id="IPR029039">
    <property type="entry name" value="Flavoprotein-like_sf"/>
</dbReference>
<gene>
    <name evidence="1" type="ORF">OD816_001189</name>
</gene>
<organism evidence="1 2">
    <name type="scientific">Candidatus Thermodesulfobacterium syntrophicum</name>
    <dbReference type="NCBI Taxonomy" id="3060442"/>
    <lineage>
        <taxon>Bacteria</taxon>
        <taxon>Pseudomonadati</taxon>
        <taxon>Thermodesulfobacteriota</taxon>
        <taxon>Thermodesulfobacteria</taxon>
        <taxon>Thermodesulfobacteriales</taxon>
        <taxon>Thermodesulfobacteriaceae</taxon>
        <taxon>Thermodesulfobacterium</taxon>
    </lineage>
</organism>
<evidence type="ECO:0000313" key="1">
    <source>
        <dbReference type="EMBL" id="MDF2953944.1"/>
    </source>
</evidence>
<proteinExistence type="predicted"/>
<dbReference type="Proteomes" id="UP001144110">
    <property type="component" value="Unassembled WGS sequence"/>
</dbReference>
<reference evidence="1" key="1">
    <citation type="submission" date="2022-11" db="EMBL/GenBank/DDBJ databases">
        <title>Candidatus Alkanophaga archaea from heated hydrothermal vent sediment oxidize petroleum alkanes.</title>
        <authorList>
            <person name="Zehnle H."/>
            <person name="Laso-Perez R."/>
            <person name="Lipp J."/>
            <person name="Teske A."/>
            <person name="Wegener G."/>
        </authorList>
    </citation>
    <scope>NUCLEOTIDE SEQUENCE</scope>
    <source>
        <strain evidence="1">MCA70</strain>
    </source>
</reference>
<accession>A0AAE3P640</accession>
<evidence type="ECO:0000313" key="2">
    <source>
        <dbReference type="Proteomes" id="UP001144110"/>
    </source>
</evidence>
<comment type="caution">
    <text evidence="1">The sequence shown here is derived from an EMBL/GenBank/DDBJ whole genome shotgun (WGS) entry which is preliminary data.</text>
</comment>
<dbReference type="EMBL" id="JAPHEG010000005">
    <property type="protein sequence ID" value="MDF2953944.1"/>
    <property type="molecule type" value="Genomic_DNA"/>
</dbReference>
<dbReference type="Gene3D" id="3.40.50.360">
    <property type="match status" value="1"/>
</dbReference>
<dbReference type="SUPFAM" id="SSF52218">
    <property type="entry name" value="Flavoproteins"/>
    <property type="match status" value="1"/>
</dbReference>